<feature type="compositionally biased region" description="Basic and acidic residues" evidence="1">
    <location>
        <begin position="143"/>
        <end position="152"/>
    </location>
</feature>
<evidence type="ECO:0000313" key="3">
    <source>
        <dbReference type="Proteomes" id="UP001066276"/>
    </source>
</evidence>
<gene>
    <name evidence="2" type="ORF">NDU88_004984</name>
</gene>
<comment type="caution">
    <text evidence="2">The sequence shown here is derived from an EMBL/GenBank/DDBJ whole genome shotgun (WGS) entry which is preliminary data.</text>
</comment>
<evidence type="ECO:0000256" key="1">
    <source>
        <dbReference type="SAM" id="MobiDB-lite"/>
    </source>
</evidence>
<feature type="region of interest" description="Disordered" evidence="1">
    <location>
        <begin position="101"/>
        <end position="121"/>
    </location>
</feature>
<keyword evidence="3" id="KW-1185">Reference proteome</keyword>
<reference evidence="2" key="1">
    <citation type="journal article" date="2022" name="bioRxiv">
        <title>Sequencing and chromosome-scale assembly of the giantPleurodeles waltlgenome.</title>
        <authorList>
            <person name="Brown T."/>
            <person name="Elewa A."/>
            <person name="Iarovenko S."/>
            <person name="Subramanian E."/>
            <person name="Araus A.J."/>
            <person name="Petzold A."/>
            <person name="Susuki M."/>
            <person name="Suzuki K.-i.T."/>
            <person name="Hayashi T."/>
            <person name="Toyoda A."/>
            <person name="Oliveira C."/>
            <person name="Osipova E."/>
            <person name="Leigh N.D."/>
            <person name="Simon A."/>
            <person name="Yun M.H."/>
        </authorList>
    </citation>
    <scope>NUCLEOTIDE SEQUENCE</scope>
    <source>
        <strain evidence="2">20211129_DDA</strain>
        <tissue evidence="2">Liver</tissue>
    </source>
</reference>
<feature type="region of interest" description="Disordered" evidence="1">
    <location>
        <begin position="138"/>
        <end position="173"/>
    </location>
</feature>
<accession>A0AAV7WBF1</accession>
<sequence>MGFSKQQQPAQAQTTKDQYMLSVPAGGGEAGMASSPLVLMASCLDLEAVLKAIQDSQVTVEHKVDELRIDLSLIRQYLRVLFQSAYPGAAWAAENQELTPATRGGEAARDKGPWQDSPPGACAEEALQVTTARAAAKGWCGSSHDHPAHNLQEEQVATPALFASAETIPTSQK</sequence>
<dbReference type="Proteomes" id="UP001066276">
    <property type="component" value="Chromosome 1_2"/>
</dbReference>
<name>A0AAV7WBF1_PLEWA</name>
<dbReference type="AlphaFoldDB" id="A0AAV7WBF1"/>
<dbReference type="EMBL" id="JANPWB010000002">
    <property type="protein sequence ID" value="KAJ1209610.1"/>
    <property type="molecule type" value="Genomic_DNA"/>
</dbReference>
<evidence type="ECO:0000313" key="2">
    <source>
        <dbReference type="EMBL" id="KAJ1209610.1"/>
    </source>
</evidence>
<protein>
    <submittedName>
        <fullName evidence="2">Uncharacterized protein</fullName>
    </submittedName>
</protein>
<organism evidence="2 3">
    <name type="scientific">Pleurodeles waltl</name>
    <name type="common">Iberian ribbed newt</name>
    <dbReference type="NCBI Taxonomy" id="8319"/>
    <lineage>
        <taxon>Eukaryota</taxon>
        <taxon>Metazoa</taxon>
        <taxon>Chordata</taxon>
        <taxon>Craniata</taxon>
        <taxon>Vertebrata</taxon>
        <taxon>Euteleostomi</taxon>
        <taxon>Amphibia</taxon>
        <taxon>Batrachia</taxon>
        <taxon>Caudata</taxon>
        <taxon>Salamandroidea</taxon>
        <taxon>Salamandridae</taxon>
        <taxon>Pleurodelinae</taxon>
        <taxon>Pleurodeles</taxon>
    </lineage>
</organism>
<proteinExistence type="predicted"/>